<dbReference type="PRINTS" id="PR00109">
    <property type="entry name" value="TYRKINASE"/>
</dbReference>
<dbReference type="FunFam" id="1.10.510.10:FF:000553">
    <property type="entry name" value="Tyrosine-protein kinase"/>
    <property type="match status" value="1"/>
</dbReference>
<evidence type="ECO:0000259" key="17">
    <source>
        <dbReference type="PROSITE" id="PS50011"/>
    </source>
</evidence>
<dbReference type="InterPro" id="IPR000980">
    <property type="entry name" value="SH2"/>
</dbReference>
<reference evidence="18" key="1">
    <citation type="submission" date="2025-08" db="UniProtKB">
        <authorList>
            <consortium name="Ensembl"/>
        </authorList>
    </citation>
    <scope>IDENTIFICATION</scope>
</reference>
<dbReference type="GO" id="GO:0004715">
    <property type="term" value="F:non-membrane spanning protein tyrosine kinase activity"/>
    <property type="evidence" value="ECO:0007669"/>
    <property type="project" value="UniProtKB-EC"/>
</dbReference>
<dbReference type="PROSITE" id="PS50011">
    <property type="entry name" value="PROTEIN_KINASE_DOM"/>
    <property type="match status" value="1"/>
</dbReference>
<dbReference type="SMART" id="SM00219">
    <property type="entry name" value="TyrKc"/>
    <property type="match status" value="1"/>
</dbReference>
<keyword evidence="6 13" id="KW-0418">Kinase</keyword>
<keyword evidence="7 13" id="KW-0067">ATP-binding</keyword>
<dbReference type="GO" id="GO:0005524">
    <property type="term" value="F:ATP binding"/>
    <property type="evidence" value="ECO:0007669"/>
    <property type="project" value="UniProtKB-KW"/>
</dbReference>
<sequence>MGCASSDQKHHKDSKEHDHNNSANSNTSHLKRDHRKQNNQDEDIVIAQYDFQPASDSDLQFKKGDRLKIINDNGEWWLAKSLITGYEGYIPSAYVARVYTLEVERWFFKDLSRRDTERLLLAPGNKPGSFLVRESETTKGAFSLSIRDSTPEQCDVVKHYKIRALDNGGYYISPSTTFPSLQELIKYYSRYYKNNQKVAIKTLKEGTMEPEAFLQEANLMKQLQHERLVKLHAVVTNEPIYIVTEYMANGSLLDFLKTDDGHKLKLPKLIDMAAQISEGMAFIERKNYIHRDLRAANILVSDTLHCKIADFGLARIIESEYTAQEGAKFPIKWTAPEAINFGTFTIKSDVWSFGVLLTEIVTYGRVPYPGMTNPEVIRNLDRDYRMPCPDGCPEELYDIMLKCWKERPEDRPTFDHLQDILNDFFIATEGQYEMQP</sequence>
<evidence type="ECO:0000256" key="5">
    <source>
        <dbReference type="ARBA" id="ARBA00022741"/>
    </source>
</evidence>
<dbReference type="SUPFAM" id="SSF55550">
    <property type="entry name" value="SH2 domain"/>
    <property type="match status" value="1"/>
</dbReference>
<evidence type="ECO:0000256" key="8">
    <source>
        <dbReference type="ARBA" id="ARBA00023137"/>
    </source>
</evidence>
<dbReference type="FunFam" id="2.30.30.40:FF:000211">
    <property type="entry name" value="Tyrosine-protein kinase"/>
    <property type="match status" value="1"/>
</dbReference>
<organism evidence="18 19">
    <name type="scientific">Cyprinus carpio</name>
    <name type="common">Common carp</name>
    <dbReference type="NCBI Taxonomy" id="7962"/>
    <lineage>
        <taxon>Eukaryota</taxon>
        <taxon>Metazoa</taxon>
        <taxon>Chordata</taxon>
        <taxon>Craniata</taxon>
        <taxon>Vertebrata</taxon>
        <taxon>Euteleostomi</taxon>
        <taxon>Actinopterygii</taxon>
        <taxon>Neopterygii</taxon>
        <taxon>Teleostei</taxon>
        <taxon>Ostariophysi</taxon>
        <taxon>Cypriniformes</taxon>
        <taxon>Cyprinidae</taxon>
        <taxon>Cyprininae</taxon>
        <taxon>Cyprinus</taxon>
    </lineage>
</organism>
<evidence type="ECO:0000256" key="13">
    <source>
        <dbReference type="RuleBase" id="RU362096"/>
    </source>
</evidence>
<keyword evidence="4" id="KW-0519">Myristate</keyword>
<dbReference type="EC" id="2.7.10.2" evidence="13"/>
<dbReference type="AlphaFoldDB" id="A0A8C2KGT5"/>
<dbReference type="InterPro" id="IPR036860">
    <property type="entry name" value="SH2_dom_sf"/>
</dbReference>
<dbReference type="InterPro" id="IPR001245">
    <property type="entry name" value="Ser-Thr/Tyr_kinase_cat_dom"/>
</dbReference>
<evidence type="ECO:0000256" key="14">
    <source>
        <dbReference type="SAM" id="MobiDB-lite"/>
    </source>
</evidence>
<evidence type="ECO:0000256" key="2">
    <source>
        <dbReference type="ARBA" id="ARBA00022553"/>
    </source>
</evidence>
<evidence type="ECO:0000256" key="11">
    <source>
        <dbReference type="PROSITE-ProRule" id="PRU00191"/>
    </source>
</evidence>
<evidence type="ECO:0000259" key="15">
    <source>
        <dbReference type="PROSITE" id="PS50001"/>
    </source>
</evidence>
<feature type="compositionally biased region" description="Basic and acidic residues" evidence="14">
    <location>
        <begin position="7"/>
        <end position="20"/>
    </location>
</feature>
<comment type="similarity">
    <text evidence="13">Belongs to the protein kinase superfamily. Tyr protein kinase family.</text>
</comment>
<dbReference type="InterPro" id="IPR000719">
    <property type="entry name" value="Prot_kinase_dom"/>
</dbReference>
<dbReference type="InterPro" id="IPR050198">
    <property type="entry name" value="Non-receptor_tyrosine_kinases"/>
</dbReference>
<dbReference type="InterPro" id="IPR020635">
    <property type="entry name" value="Tyr_kinase_cat_dom"/>
</dbReference>
<keyword evidence="3 13" id="KW-0808">Transferase</keyword>
<dbReference type="SMART" id="SM00326">
    <property type="entry name" value="SH3"/>
    <property type="match status" value="1"/>
</dbReference>
<dbReference type="Gene3D" id="2.30.30.40">
    <property type="entry name" value="SH3 Domains"/>
    <property type="match status" value="1"/>
</dbReference>
<proteinExistence type="inferred from homology"/>
<keyword evidence="8 13" id="KW-0829">Tyrosine-protein kinase</keyword>
<dbReference type="Pfam" id="PF07714">
    <property type="entry name" value="PK_Tyr_Ser-Thr"/>
    <property type="match status" value="1"/>
</dbReference>
<dbReference type="SUPFAM" id="SSF56112">
    <property type="entry name" value="Protein kinase-like (PK-like)"/>
    <property type="match status" value="1"/>
</dbReference>
<dbReference type="Proteomes" id="UP000694701">
    <property type="component" value="Unplaced"/>
</dbReference>
<evidence type="ECO:0000256" key="7">
    <source>
        <dbReference type="ARBA" id="ARBA00022840"/>
    </source>
</evidence>
<evidence type="ECO:0000313" key="18">
    <source>
        <dbReference type="Ensembl" id="ENSCCRP00020110173.1"/>
    </source>
</evidence>
<evidence type="ECO:0000259" key="16">
    <source>
        <dbReference type="PROSITE" id="PS50002"/>
    </source>
</evidence>
<evidence type="ECO:0000313" key="19">
    <source>
        <dbReference type="Proteomes" id="UP000694701"/>
    </source>
</evidence>
<feature type="domain" description="SH3" evidence="16">
    <location>
        <begin position="40"/>
        <end position="100"/>
    </location>
</feature>
<dbReference type="PANTHER" id="PTHR24418">
    <property type="entry name" value="TYROSINE-PROTEIN KINASE"/>
    <property type="match status" value="1"/>
</dbReference>
<keyword evidence="5 13" id="KW-0547">Nucleotide-binding</keyword>
<keyword evidence="11" id="KW-0727">SH2 domain</keyword>
<dbReference type="SUPFAM" id="SSF50044">
    <property type="entry name" value="SH3-domain"/>
    <property type="match status" value="1"/>
</dbReference>
<dbReference type="InterPro" id="IPR011009">
    <property type="entry name" value="Kinase-like_dom_sf"/>
</dbReference>
<evidence type="ECO:0000256" key="1">
    <source>
        <dbReference type="ARBA" id="ARBA00022443"/>
    </source>
</evidence>
<dbReference type="PRINTS" id="PR00401">
    <property type="entry name" value="SH2DOMAIN"/>
</dbReference>
<dbReference type="InterPro" id="IPR036028">
    <property type="entry name" value="SH3-like_dom_sf"/>
</dbReference>
<dbReference type="SMART" id="SM00252">
    <property type="entry name" value="SH2"/>
    <property type="match status" value="1"/>
</dbReference>
<evidence type="ECO:0000256" key="10">
    <source>
        <dbReference type="ARBA" id="ARBA00051245"/>
    </source>
</evidence>
<dbReference type="PROSITE" id="PS50001">
    <property type="entry name" value="SH2"/>
    <property type="match status" value="1"/>
</dbReference>
<keyword evidence="1 12" id="KW-0728">SH3 domain</keyword>
<dbReference type="InterPro" id="IPR008266">
    <property type="entry name" value="Tyr_kinase_AS"/>
</dbReference>
<dbReference type="Pfam" id="PF00018">
    <property type="entry name" value="SH3_1"/>
    <property type="match status" value="1"/>
</dbReference>
<dbReference type="InterPro" id="IPR001452">
    <property type="entry name" value="SH3_domain"/>
</dbReference>
<evidence type="ECO:0000256" key="3">
    <source>
        <dbReference type="ARBA" id="ARBA00022679"/>
    </source>
</evidence>
<comment type="catalytic activity">
    <reaction evidence="10 13">
        <text>L-tyrosyl-[protein] + ATP = O-phospho-L-tyrosyl-[protein] + ADP + H(+)</text>
        <dbReference type="Rhea" id="RHEA:10596"/>
        <dbReference type="Rhea" id="RHEA-COMP:10136"/>
        <dbReference type="Rhea" id="RHEA-COMP:20101"/>
        <dbReference type="ChEBI" id="CHEBI:15378"/>
        <dbReference type="ChEBI" id="CHEBI:30616"/>
        <dbReference type="ChEBI" id="CHEBI:46858"/>
        <dbReference type="ChEBI" id="CHEBI:61978"/>
        <dbReference type="ChEBI" id="CHEBI:456216"/>
        <dbReference type="EC" id="2.7.10.2"/>
    </reaction>
</comment>
<feature type="domain" description="Protein kinase" evidence="17">
    <location>
        <begin position="159"/>
        <end position="425"/>
    </location>
</feature>
<dbReference type="PRINTS" id="PR00452">
    <property type="entry name" value="SH3DOMAIN"/>
</dbReference>
<protein>
    <recommendedName>
        <fullName evidence="13">Tyrosine-protein kinase</fullName>
        <ecNumber evidence="13">2.7.10.2</ecNumber>
    </recommendedName>
</protein>
<evidence type="ECO:0000256" key="4">
    <source>
        <dbReference type="ARBA" id="ARBA00022707"/>
    </source>
</evidence>
<feature type="region of interest" description="Disordered" evidence="14">
    <location>
        <begin position="1"/>
        <end position="38"/>
    </location>
</feature>
<name>A0A8C2KGT5_CYPCA</name>
<dbReference type="PROSITE" id="PS50002">
    <property type="entry name" value="SH3"/>
    <property type="match status" value="1"/>
</dbReference>
<evidence type="ECO:0000256" key="12">
    <source>
        <dbReference type="PROSITE-ProRule" id="PRU00192"/>
    </source>
</evidence>
<dbReference type="Pfam" id="PF00017">
    <property type="entry name" value="SH2"/>
    <property type="match status" value="1"/>
</dbReference>
<evidence type="ECO:0000256" key="9">
    <source>
        <dbReference type="ARBA" id="ARBA00023288"/>
    </source>
</evidence>
<dbReference type="CDD" id="cd09933">
    <property type="entry name" value="SH2_Src_family"/>
    <property type="match status" value="1"/>
</dbReference>
<keyword evidence="2" id="KW-0597">Phosphoprotein</keyword>
<dbReference type="PROSITE" id="PS00109">
    <property type="entry name" value="PROTEIN_KINASE_TYR"/>
    <property type="match status" value="1"/>
</dbReference>
<accession>A0A8C2KGT5</accession>
<keyword evidence="9" id="KW-0449">Lipoprotein</keyword>
<feature type="domain" description="SH2" evidence="15">
    <location>
        <begin position="106"/>
        <end position="190"/>
    </location>
</feature>
<dbReference type="Ensembl" id="ENSCCRT00020120330.1">
    <property type="protein sequence ID" value="ENSCCRP00020110173.1"/>
    <property type="gene ID" value="ENSCCRG00020049880.1"/>
</dbReference>
<evidence type="ECO:0000256" key="6">
    <source>
        <dbReference type="ARBA" id="ARBA00022777"/>
    </source>
</evidence>
<dbReference type="Gene3D" id="3.30.505.10">
    <property type="entry name" value="SH2 domain"/>
    <property type="match status" value="1"/>
</dbReference>
<dbReference type="Gene3D" id="1.10.510.10">
    <property type="entry name" value="Transferase(Phosphotransferase) domain 1"/>
    <property type="match status" value="1"/>
</dbReference>